<keyword evidence="4 8" id="KW-0521">NADP</keyword>
<evidence type="ECO:0000256" key="6">
    <source>
        <dbReference type="ARBA" id="ARBA00048508"/>
    </source>
</evidence>
<dbReference type="AlphaFoldDB" id="G1WL30"/>
<dbReference type="Pfam" id="PF13561">
    <property type="entry name" value="adh_short_C2"/>
    <property type="match status" value="1"/>
</dbReference>
<dbReference type="STRING" id="742742.HMPREF9452_02043"/>
<dbReference type="eggNOG" id="COG1028">
    <property type="taxonomic scope" value="Bacteria"/>
</dbReference>
<name>G1WL30_9ACTN</name>
<dbReference type="InterPro" id="IPR002347">
    <property type="entry name" value="SDR_fam"/>
</dbReference>
<evidence type="ECO:0000259" key="10">
    <source>
        <dbReference type="SMART" id="SM00822"/>
    </source>
</evidence>
<evidence type="ECO:0000256" key="4">
    <source>
        <dbReference type="ARBA" id="ARBA00022857"/>
    </source>
</evidence>
<dbReference type="Gene3D" id="3.40.50.720">
    <property type="entry name" value="NAD(P)-binding Rossmann-like Domain"/>
    <property type="match status" value="1"/>
</dbReference>
<reference evidence="11 12" key="1">
    <citation type="submission" date="2011-06" db="EMBL/GenBank/DDBJ databases">
        <title>The Genome Sequence of Collinsella tanakaei YIT 12063.</title>
        <authorList>
            <consortium name="The Broad Institute Genome Sequencing Platform"/>
            <person name="Earl A."/>
            <person name="Ward D."/>
            <person name="Feldgarden M."/>
            <person name="Gevers D."/>
            <person name="Morotomi M."/>
            <person name="Young S.K."/>
            <person name="Zeng Q."/>
            <person name="Gargeya S."/>
            <person name="Fitzgerald M."/>
            <person name="Haas B."/>
            <person name="Abouelleil A."/>
            <person name="Alvarado L."/>
            <person name="Arachchi H.M."/>
            <person name="Berlin A."/>
            <person name="Brown A."/>
            <person name="Chapman S.B."/>
            <person name="Chen Z."/>
            <person name="Dunbar C."/>
            <person name="Freedman E."/>
            <person name="Gearin G."/>
            <person name="Gellesch M."/>
            <person name="Goldberg J."/>
            <person name="Griggs A."/>
            <person name="Gujja S."/>
            <person name="Heiman D."/>
            <person name="Howarth C."/>
            <person name="Larson L."/>
            <person name="Lui A."/>
            <person name="MacDonald P.J.P."/>
            <person name="Mehta T."/>
            <person name="Montmayeur A."/>
            <person name="Murphy C."/>
            <person name="Neiman D."/>
            <person name="Pearson M."/>
            <person name="Priest M."/>
            <person name="Roberts A."/>
            <person name="Saif S."/>
            <person name="Shea T."/>
            <person name="Shenoy N."/>
            <person name="Sisk P."/>
            <person name="Stolte C."/>
            <person name="Sykes S."/>
            <person name="Wortman J."/>
            <person name="Nusbaum C."/>
            <person name="Birren B."/>
        </authorList>
    </citation>
    <scope>NUCLEOTIDE SEQUENCE [LARGE SCALE GENOMIC DNA]</scope>
    <source>
        <strain evidence="11 12">YIT 12063</strain>
    </source>
</reference>
<dbReference type="UniPathway" id="UPA00094"/>
<dbReference type="NCBIfam" id="NF009466">
    <property type="entry name" value="PRK12826.1-2"/>
    <property type="match status" value="1"/>
</dbReference>
<dbReference type="GO" id="GO:0006633">
    <property type="term" value="P:fatty acid biosynthetic process"/>
    <property type="evidence" value="ECO:0007669"/>
    <property type="project" value="UniProtKB-UniPathway"/>
</dbReference>
<dbReference type="HOGENOM" id="CLU_010194_1_3_11"/>
<feature type="binding site" evidence="8">
    <location>
        <begin position="160"/>
        <end position="164"/>
    </location>
    <ligand>
        <name>NADP(+)</name>
        <dbReference type="ChEBI" id="CHEBI:58349"/>
    </ligand>
</feature>
<dbReference type="InterPro" id="IPR011284">
    <property type="entry name" value="3oxo_ACP_reduc"/>
</dbReference>
<comment type="subunit">
    <text evidence="9">Homotetramer.</text>
</comment>
<keyword evidence="5 9" id="KW-0560">Oxidoreductase</keyword>
<feature type="binding site" evidence="8">
    <location>
        <position position="95"/>
    </location>
    <ligand>
        <name>NADP(+)</name>
        <dbReference type="ChEBI" id="CHEBI:58349"/>
    </ligand>
</feature>
<comment type="caution">
    <text evidence="11">The sequence shown here is derived from an EMBL/GenBank/DDBJ whole genome shotgun (WGS) entry which is preliminary data.</text>
</comment>
<dbReference type="PROSITE" id="PS00061">
    <property type="entry name" value="ADH_SHORT"/>
    <property type="match status" value="1"/>
</dbReference>
<evidence type="ECO:0000256" key="8">
    <source>
        <dbReference type="PIRSR" id="PIRSR611284-2"/>
    </source>
</evidence>
<dbReference type="EC" id="1.1.1.100" evidence="3 9"/>
<evidence type="ECO:0000313" key="12">
    <source>
        <dbReference type="Proteomes" id="UP000004830"/>
    </source>
</evidence>
<dbReference type="PANTHER" id="PTHR42879:SF2">
    <property type="entry name" value="3-OXOACYL-[ACYL-CARRIER-PROTEIN] REDUCTASE FABG"/>
    <property type="match status" value="1"/>
</dbReference>
<dbReference type="SMART" id="SM00822">
    <property type="entry name" value="PKS_KR"/>
    <property type="match status" value="1"/>
</dbReference>
<proteinExistence type="inferred from homology"/>
<accession>G1WL30</accession>
<evidence type="ECO:0000256" key="1">
    <source>
        <dbReference type="ARBA" id="ARBA00005194"/>
    </source>
</evidence>
<dbReference type="GO" id="GO:0051287">
    <property type="term" value="F:NAD binding"/>
    <property type="evidence" value="ECO:0007669"/>
    <property type="project" value="UniProtKB-UniRule"/>
</dbReference>
<keyword evidence="9" id="KW-0444">Lipid biosynthesis</keyword>
<evidence type="ECO:0000256" key="2">
    <source>
        <dbReference type="ARBA" id="ARBA00006484"/>
    </source>
</evidence>
<dbReference type="GeneID" id="62759724"/>
<sequence length="252" mass="25726">MADEMKATGARTAVVTGGSRGIGRAICVELASRGMNVVFSFAGNKQAAQQTVELVQAAGAGAVAVQADVASAQAASRLIASAREAFGGVDVLVNNAGITRDKLAARMGADEFEQVVATNLTGAFLCAHEALRPMMRARWGRIINLSSVVALRGNAGQVNYAASKAGLIGMTKSLAREVASRGITVNAVAPGFIETDMTAAMPQAARDFMCSGIPAGRAGTPQDVARAVAFLASDEASYITGQVLCVDGGMAM</sequence>
<evidence type="ECO:0000256" key="9">
    <source>
        <dbReference type="RuleBase" id="RU366074"/>
    </source>
</evidence>
<dbReference type="EMBL" id="ADLS01000029">
    <property type="protein sequence ID" value="EGX68842.1"/>
    <property type="molecule type" value="Genomic_DNA"/>
</dbReference>
<dbReference type="RefSeq" id="WP_009142066.1">
    <property type="nucleotide sequence ID" value="NZ_JH126474.1"/>
</dbReference>
<evidence type="ECO:0000256" key="3">
    <source>
        <dbReference type="ARBA" id="ARBA00012948"/>
    </source>
</evidence>
<dbReference type="Proteomes" id="UP000004830">
    <property type="component" value="Unassembled WGS sequence"/>
</dbReference>
<dbReference type="NCBIfam" id="TIGR01830">
    <property type="entry name" value="3oxo_ACP_reduc"/>
    <property type="match status" value="1"/>
</dbReference>
<dbReference type="PRINTS" id="PR00080">
    <property type="entry name" value="SDRFAMILY"/>
</dbReference>
<feature type="binding site" evidence="8">
    <location>
        <position position="193"/>
    </location>
    <ligand>
        <name>NADP(+)</name>
        <dbReference type="ChEBI" id="CHEBI:58349"/>
    </ligand>
</feature>
<dbReference type="InterPro" id="IPR057326">
    <property type="entry name" value="KR_dom"/>
</dbReference>
<feature type="active site" description="Proton acceptor" evidence="7">
    <location>
        <position position="160"/>
    </location>
</feature>
<dbReference type="PRINTS" id="PR00081">
    <property type="entry name" value="GDHRDH"/>
</dbReference>
<comment type="function">
    <text evidence="9">Catalyzes the NADPH-dependent reduction of beta-ketoacyl-ACP substrates to beta-hydroxyacyl-ACP products, the first reductive step in the elongation cycle of fatty acid biosynthesis.</text>
</comment>
<gene>
    <name evidence="11" type="ORF">HMPREF9452_02043</name>
</gene>
<dbReference type="SUPFAM" id="SSF51735">
    <property type="entry name" value="NAD(P)-binding Rossmann-fold domains"/>
    <property type="match status" value="1"/>
</dbReference>
<dbReference type="PANTHER" id="PTHR42879">
    <property type="entry name" value="3-OXOACYL-(ACYL-CARRIER-PROTEIN) REDUCTASE"/>
    <property type="match status" value="1"/>
</dbReference>
<evidence type="ECO:0000256" key="7">
    <source>
        <dbReference type="PIRSR" id="PIRSR611284-1"/>
    </source>
</evidence>
<evidence type="ECO:0000313" key="11">
    <source>
        <dbReference type="EMBL" id="EGX68842.1"/>
    </source>
</evidence>
<dbReference type="InterPro" id="IPR050259">
    <property type="entry name" value="SDR"/>
</dbReference>
<keyword evidence="9" id="KW-0275">Fatty acid biosynthesis</keyword>
<dbReference type="NCBIfam" id="NF005559">
    <property type="entry name" value="PRK07231.1"/>
    <property type="match status" value="1"/>
</dbReference>
<comment type="pathway">
    <text evidence="1 9">Lipid metabolism; fatty acid biosynthesis.</text>
</comment>
<dbReference type="GO" id="GO:0004316">
    <property type="term" value="F:3-oxoacyl-[acyl-carrier-protein] reductase (NADPH) activity"/>
    <property type="evidence" value="ECO:0007669"/>
    <property type="project" value="UniProtKB-UniRule"/>
</dbReference>
<dbReference type="PATRIC" id="fig|742742.3.peg.2022"/>
<feature type="domain" description="Ketoreductase" evidence="10">
    <location>
        <begin position="11"/>
        <end position="191"/>
    </location>
</feature>
<evidence type="ECO:0000256" key="5">
    <source>
        <dbReference type="ARBA" id="ARBA00023002"/>
    </source>
</evidence>
<protein>
    <recommendedName>
        <fullName evidence="3 9">3-oxoacyl-[acyl-carrier-protein] reductase</fullName>
        <ecNumber evidence="3 9">1.1.1.100</ecNumber>
    </recommendedName>
</protein>
<dbReference type="FunFam" id="3.40.50.720:FF:000115">
    <property type="entry name" value="3-oxoacyl-[acyl-carrier-protein] reductase FabG"/>
    <property type="match status" value="1"/>
</dbReference>
<keyword evidence="12" id="KW-1185">Reference proteome</keyword>
<dbReference type="InterPro" id="IPR020904">
    <property type="entry name" value="Sc_DH/Rdtase_CS"/>
</dbReference>
<organism evidence="11 12">
    <name type="scientific">Collinsella tanakaei YIT 12063</name>
    <dbReference type="NCBI Taxonomy" id="742742"/>
    <lineage>
        <taxon>Bacteria</taxon>
        <taxon>Bacillati</taxon>
        <taxon>Actinomycetota</taxon>
        <taxon>Coriobacteriia</taxon>
        <taxon>Coriobacteriales</taxon>
        <taxon>Coriobacteriaceae</taxon>
        <taxon>Collinsella</taxon>
    </lineage>
</organism>
<dbReference type="CDD" id="cd05333">
    <property type="entry name" value="BKR_SDR_c"/>
    <property type="match status" value="1"/>
</dbReference>
<dbReference type="InterPro" id="IPR036291">
    <property type="entry name" value="NAD(P)-bd_dom_sf"/>
</dbReference>
<comment type="catalytic activity">
    <reaction evidence="6 9">
        <text>a (3R)-hydroxyacyl-[ACP] + NADP(+) = a 3-oxoacyl-[ACP] + NADPH + H(+)</text>
        <dbReference type="Rhea" id="RHEA:17397"/>
        <dbReference type="Rhea" id="RHEA-COMP:9916"/>
        <dbReference type="Rhea" id="RHEA-COMP:9945"/>
        <dbReference type="ChEBI" id="CHEBI:15378"/>
        <dbReference type="ChEBI" id="CHEBI:57783"/>
        <dbReference type="ChEBI" id="CHEBI:58349"/>
        <dbReference type="ChEBI" id="CHEBI:78776"/>
        <dbReference type="ChEBI" id="CHEBI:78827"/>
        <dbReference type="EC" id="1.1.1.100"/>
    </reaction>
</comment>
<feature type="binding site" evidence="8">
    <location>
        <begin position="17"/>
        <end position="20"/>
    </location>
    <ligand>
        <name>NADP(+)</name>
        <dbReference type="ChEBI" id="CHEBI:58349"/>
    </ligand>
</feature>
<keyword evidence="9" id="KW-0276">Fatty acid metabolism</keyword>
<comment type="similarity">
    <text evidence="2 9">Belongs to the short-chain dehydrogenases/reductases (SDR) family.</text>
</comment>
<keyword evidence="9" id="KW-0443">Lipid metabolism</keyword>